<dbReference type="eggNOG" id="COG4109">
    <property type="taxonomic scope" value="Bacteria"/>
</dbReference>
<dbReference type="SUPFAM" id="SSF75138">
    <property type="entry name" value="HprK N-terminal domain-like"/>
    <property type="match status" value="1"/>
</dbReference>
<evidence type="ECO:0008006" key="3">
    <source>
        <dbReference type="Google" id="ProtNLM"/>
    </source>
</evidence>
<dbReference type="EMBL" id="ACJX03000001">
    <property type="protein sequence ID" value="KRT34859.1"/>
    <property type="molecule type" value="Genomic_DNA"/>
</dbReference>
<evidence type="ECO:0000313" key="1">
    <source>
        <dbReference type="EMBL" id="KRT34859.1"/>
    </source>
</evidence>
<keyword evidence="2" id="KW-1185">Reference proteome</keyword>
<evidence type="ECO:0000313" key="2">
    <source>
        <dbReference type="Proteomes" id="UP000005273"/>
    </source>
</evidence>
<proteinExistence type="predicted"/>
<reference evidence="2" key="1">
    <citation type="submission" date="2012-09" db="EMBL/GenBank/DDBJ databases">
        <authorList>
            <person name="Weinstock G."/>
            <person name="Sodergren E."/>
            <person name="Clifton S."/>
            <person name="Fulton L."/>
            <person name="Fulton B."/>
            <person name="Courtney L."/>
            <person name="Fronick C."/>
            <person name="Harrison M."/>
            <person name="Strong C."/>
            <person name="Farmer C."/>
            <person name="Delehaunty K."/>
            <person name="Markovic C."/>
            <person name="Hall O."/>
            <person name="Minx P."/>
            <person name="Tomlinson C."/>
            <person name="Mitreva M."/>
            <person name="Nelson J."/>
            <person name="Hou S."/>
            <person name="Wollam A."/>
            <person name="Pepin K.H."/>
            <person name="Johnson M."/>
            <person name="Bhonagiri V."/>
            <person name="Nash W.E."/>
            <person name="Suruliraj S."/>
            <person name="Warren W."/>
            <person name="Chinwalla A."/>
            <person name="Mardis E.R."/>
            <person name="Wilson R.K."/>
        </authorList>
    </citation>
    <scope>NUCLEOTIDE SEQUENCE [LARGE SCALE GENOMIC DNA]</scope>
    <source>
        <strain evidence="2">OS1</strain>
    </source>
</reference>
<comment type="caution">
    <text evidence="1">The sequence shown here is derived from an EMBL/GenBank/DDBJ whole genome shotgun (WGS) entry which is preliminary data.</text>
</comment>
<name>A0A0T5X903_9BACT</name>
<protein>
    <recommendedName>
        <fullName evidence="3">DRTGG domain protein</fullName>
    </recommendedName>
</protein>
<sequence>MKISEIEKILQASRLFDTAAMDSEVEYAFASDLMSDVLAFALATSLLITGLTNIQIIRTATMLDMTGIVFVRNKRPLEEAVVLAKKLDIPILLCQKSMFETCGLLYQAGLKPCPILHKESS</sequence>
<dbReference type="AlphaFoldDB" id="A0A0T5X903"/>
<dbReference type="Gene3D" id="3.40.1390.20">
    <property type="entry name" value="HprK N-terminal domain-like"/>
    <property type="match status" value="1"/>
</dbReference>
<dbReference type="STRING" id="592015.HMPREF1705_04109"/>
<dbReference type="OrthoDB" id="9800390at2"/>
<dbReference type="RefSeq" id="WP_009200270.1">
    <property type="nucleotide sequence ID" value="NZ_ACJX03000001.1"/>
</dbReference>
<gene>
    <name evidence="1" type="ORF">HMPREF1705_04109</name>
</gene>
<organism evidence="1 2">
    <name type="scientific">Acetomicrobium hydrogeniformans ATCC BAA-1850</name>
    <dbReference type="NCBI Taxonomy" id="592015"/>
    <lineage>
        <taxon>Bacteria</taxon>
        <taxon>Thermotogati</taxon>
        <taxon>Synergistota</taxon>
        <taxon>Synergistia</taxon>
        <taxon>Synergistales</taxon>
        <taxon>Acetomicrobiaceae</taxon>
        <taxon>Acetomicrobium</taxon>
    </lineage>
</organism>
<accession>A0A0T5X903</accession>
<dbReference type="InterPro" id="IPR028979">
    <property type="entry name" value="Ser_kin/Pase_Hpr-like_N_sf"/>
</dbReference>
<dbReference type="Proteomes" id="UP000005273">
    <property type="component" value="Unassembled WGS sequence"/>
</dbReference>